<name>A0ABW1EDY1_9BACT</name>
<keyword evidence="4" id="KW-0472">Membrane</keyword>
<dbReference type="InterPro" id="IPR005467">
    <property type="entry name" value="His_kinase_dom"/>
</dbReference>
<dbReference type="PANTHER" id="PTHR43547">
    <property type="entry name" value="TWO-COMPONENT HISTIDINE KINASE"/>
    <property type="match status" value="1"/>
</dbReference>
<dbReference type="InterPro" id="IPR003594">
    <property type="entry name" value="HATPase_dom"/>
</dbReference>
<dbReference type="Pfam" id="PF02518">
    <property type="entry name" value="HATPase_c"/>
    <property type="match status" value="1"/>
</dbReference>
<dbReference type="Proteomes" id="UP001596091">
    <property type="component" value="Unassembled WGS sequence"/>
</dbReference>
<dbReference type="InterPro" id="IPR036890">
    <property type="entry name" value="HATPase_C_sf"/>
</dbReference>
<protein>
    <recommendedName>
        <fullName evidence="2">histidine kinase</fullName>
        <ecNumber evidence="2">2.7.13.3</ecNumber>
    </recommendedName>
</protein>
<dbReference type="EC" id="2.7.13.3" evidence="2"/>
<keyword evidence="4" id="KW-0812">Transmembrane</keyword>
<dbReference type="InterPro" id="IPR036097">
    <property type="entry name" value="HisK_dim/P_sf"/>
</dbReference>
<feature type="transmembrane region" description="Helical" evidence="4">
    <location>
        <begin position="77"/>
        <end position="96"/>
    </location>
</feature>
<dbReference type="Gene3D" id="1.10.287.130">
    <property type="match status" value="1"/>
</dbReference>
<dbReference type="SUPFAM" id="SSF55874">
    <property type="entry name" value="ATPase domain of HSP90 chaperone/DNA topoisomerase II/histidine kinase"/>
    <property type="match status" value="1"/>
</dbReference>
<keyword evidence="3" id="KW-0597">Phosphoprotein</keyword>
<feature type="domain" description="Histidine kinase" evidence="5">
    <location>
        <begin position="183"/>
        <end position="400"/>
    </location>
</feature>
<comment type="catalytic activity">
    <reaction evidence="1">
        <text>ATP + protein L-histidine = ADP + protein N-phospho-L-histidine.</text>
        <dbReference type="EC" id="2.7.13.3"/>
    </reaction>
</comment>
<dbReference type="CDD" id="cd00075">
    <property type="entry name" value="HATPase"/>
    <property type="match status" value="1"/>
</dbReference>
<evidence type="ECO:0000259" key="5">
    <source>
        <dbReference type="PROSITE" id="PS50109"/>
    </source>
</evidence>
<comment type="caution">
    <text evidence="6">The sequence shown here is derived from an EMBL/GenBank/DDBJ whole genome shotgun (WGS) entry which is preliminary data.</text>
</comment>
<dbReference type="RefSeq" id="WP_377819294.1">
    <property type="nucleotide sequence ID" value="NZ_JAGSYH010000004.1"/>
</dbReference>
<dbReference type="EMBL" id="JBHSPH010000002">
    <property type="protein sequence ID" value="MFC5862200.1"/>
    <property type="molecule type" value="Genomic_DNA"/>
</dbReference>
<gene>
    <name evidence="6" type="ORF">ACFPT7_07840</name>
</gene>
<evidence type="ECO:0000256" key="1">
    <source>
        <dbReference type="ARBA" id="ARBA00000085"/>
    </source>
</evidence>
<reference evidence="7" key="1">
    <citation type="journal article" date="2019" name="Int. J. Syst. Evol. Microbiol.">
        <title>The Global Catalogue of Microorganisms (GCM) 10K type strain sequencing project: providing services to taxonomists for standard genome sequencing and annotation.</title>
        <authorList>
            <consortium name="The Broad Institute Genomics Platform"/>
            <consortium name="The Broad Institute Genome Sequencing Center for Infectious Disease"/>
            <person name="Wu L."/>
            <person name="Ma J."/>
        </authorList>
    </citation>
    <scope>NUCLEOTIDE SEQUENCE [LARGE SCALE GENOMIC DNA]</scope>
    <source>
        <strain evidence="7">JCM 4087</strain>
    </source>
</reference>
<dbReference type="PRINTS" id="PR00344">
    <property type="entry name" value="BCTRLSENSOR"/>
</dbReference>
<proteinExistence type="predicted"/>
<dbReference type="SUPFAM" id="SSF47384">
    <property type="entry name" value="Homodimeric domain of signal transducing histidine kinase"/>
    <property type="match status" value="1"/>
</dbReference>
<keyword evidence="7" id="KW-1185">Reference proteome</keyword>
<dbReference type="SMART" id="SM00387">
    <property type="entry name" value="HATPase_c"/>
    <property type="match status" value="1"/>
</dbReference>
<keyword evidence="4" id="KW-1133">Transmembrane helix</keyword>
<dbReference type="PROSITE" id="PS50109">
    <property type="entry name" value="HIS_KIN"/>
    <property type="match status" value="1"/>
</dbReference>
<evidence type="ECO:0000256" key="4">
    <source>
        <dbReference type="SAM" id="Phobius"/>
    </source>
</evidence>
<accession>A0ABW1EDY1</accession>
<evidence type="ECO:0000313" key="6">
    <source>
        <dbReference type="EMBL" id="MFC5862200.1"/>
    </source>
</evidence>
<evidence type="ECO:0000313" key="7">
    <source>
        <dbReference type="Proteomes" id="UP001596091"/>
    </source>
</evidence>
<evidence type="ECO:0000256" key="3">
    <source>
        <dbReference type="ARBA" id="ARBA00022553"/>
    </source>
</evidence>
<dbReference type="Gene3D" id="3.30.565.10">
    <property type="entry name" value="Histidine kinase-like ATPase, C-terminal domain"/>
    <property type="match status" value="1"/>
</dbReference>
<dbReference type="GO" id="GO:0016301">
    <property type="term" value="F:kinase activity"/>
    <property type="evidence" value="ECO:0007669"/>
    <property type="project" value="UniProtKB-KW"/>
</dbReference>
<keyword evidence="6" id="KW-0808">Transferase</keyword>
<evidence type="ECO:0000256" key="2">
    <source>
        <dbReference type="ARBA" id="ARBA00012438"/>
    </source>
</evidence>
<organism evidence="6 7">
    <name type="scientific">Acidicapsa dinghuensis</name>
    <dbReference type="NCBI Taxonomy" id="2218256"/>
    <lineage>
        <taxon>Bacteria</taxon>
        <taxon>Pseudomonadati</taxon>
        <taxon>Acidobacteriota</taxon>
        <taxon>Terriglobia</taxon>
        <taxon>Terriglobales</taxon>
        <taxon>Acidobacteriaceae</taxon>
        <taxon>Acidicapsa</taxon>
    </lineage>
</organism>
<keyword evidence="6" id="KW-0418">Kinase</keyword>
<dbReference type="InterPro" id="IPR004358">
    <property type="entry name" value="Sig_transdc_His_kin-like_C"/>
</dbReference>
<dbReference type="PANTHER" id="PTHR43547:SF2">
    <property type="entry name" value="HYBRID SIGNAL TRANSDUCTION HISTIDINE KINASE C"/>
    <property type="match status" value="1"/>
</dbReference>
<sequence>MIIFRPFRSTIFLTVRPRETSAFGLIVNRMLHRWSLGSLNVSSCTSWSRSESKNAVALFPCLGLIVFDPLEVTSLELAVLLGFVLFLVAVILALHWRAYLQIRRRIHALSESLSRFAPPAGIDSLINSPAESSHLSGFVRWLIEPTSAIGTLERAATNLADGLQESKRQMREREARNILWLSFLCHDLCAPLVRIRSRIEGLQSSGYADAEQQREVLESARIDVLQTTELISSVSDFAQTDRDLERTYEPTDLRQILEYALTVFEFDAGRRNIELDLRVLPDVGEVRMHRVLVRRALENLISNALRFAPEGGLICLRAERCGEVVHIRVSDTGPGIPPEQMSHIFDYRFRAETKDTSYPHSSGLGLSLVHKVADLHDGEVSVRNLEPNGAEFTISLPLSGPSGLSR</sequence>